<dbReference type="Proteomes" id="UP001497472">
    <property type="component" value="Unassembled WGS sequence"/>
</dbReference>
<keyword evidence="1" id="KW-0812">Transmembrane</keyword>
<evidence type="ECO:0000256" key="1">
    <source>
        <dbReference type="SAM" id="Phobius"/>
    </source>
</evidence>
<gene>
    <name evidence="2" type="ORF">LNINA_LOCUS3126</name>
</gene>
<keyword evidence="1" id="KW-1133">Transmembrane helix</keyword>
<protein>
    <submittedName>
        <fullName evidence="2">Uncharacterized protein</fullName>
    </submittedName>
</protein>
<organism evidence="2 3">
    <name type="scientific">Leptosia nina</name>
    <dbReference type="NCBI Taxonomy" id="320188"/>
    <lineage>
        <taxon>Eukaryota</taxon>
        <taxon>Metazoa</taxon>
        <taxon>Ecdysozoa</taxon>
        <taxon>Arthropoda</taxon>
        <taxon>Hexapoda</taxon>
        <taxon>Insecta</taxon>
        <taxon>Pterygota</taxon>
        <taxon>Neoptera</taxon>
        <taxon>Endopterygota</taxon>
        <taxon>Lepidoptera</taxon>
        <taxon>Glossata</taxon>
        <taxon>Ditrysia</taxon>
        <taxon>Papilionoidea</taxon>
        <taxon>Pieridae</taxon>
        <taxon>Pierinae</taxon>
        <taxon>Leptosia</taxon>
    </lineage>
</organism>
<feature type="transmembrane region" description="Helical" evidence="1">
    <location>
        <begin position="21"/>
        <end position="41"/>
    </location>
</feature>
<evidence type="ECO:0000313" key="2">
    <source>
        <dbReference type="EMBL" id="CAK1543306.1"/>
    </source>
</evidence>
<reference evidence="2 3" key="1">
    <citation type="submission" date="2023-11" db="EMBL/GenBank/DDBJ databases">
        <authorList>
            <person name="Okamura Y."/>
        </authorList>
    </citation>
    <scope>NUCLEOTIDE SEQUENCE [LARGE SCALE GENOMIC DNA]</scope>
</reference>
<dbReference type="AlphaFoldDB" id="A0AAV1J4I3"/>
<feature type="transmembrane region" description="Helical" evidence="1">
    <location>
        <begin position="97"/>
        <end position="122"/>
    </location>
</feature>
<comment type="caution">
    <text evidence="2">The sequence shown here is derived from an EMBL/GenBank/DDBJ whole genome shotgun (WGS) entry which is preliminary data.</text>
</comment>
<accession>A0AAV1J4I3</accession>
<proteinExistence type="predicted"/>
<dbReference type="PANTHER" id="PTHR36694">
    <property type="entry name" value="PASIFLORA 1, ISOFORM A-RELATED"/>
    <property type="match status" value="1"/>
</dbReference>
<evidence type="ECO:0000313" key="3">
    <source>
        <dbReference type="Proteomes" id="UP001497472"/>
    </source>
</evidence>
<feature type="transmembrane region" description="Helical" evidence="1">
    <location>
        <begin position="61"/>
        <end position="85"/>
    </location>
</feature>
<keyword evidence="1" id="KW-0472">Membrane</keyword>
<name>A0AAV1J4I3_9NEOP</name>
<feature type="transmembrane region" description="Helical" evidence="1">
    <location>
        <begin position="128"/>
        <end position="153"/>
    </location>
</feature>
<sequence>MAVPHITSFCWCMGLEAGSRLIGFIHLIISFLLMVVCSIYAENFRAYVGTVEDAGDRIYSTWYAITCAVAVLSVVHVLLALTLLFAVYKRNTTALRVWVWLMCALFTASFVYVIVSMTFGFSVSGSDIFIAFLEGALFFGLIAYCILCVNSYYLMLKSSEDMEGPHKTDY</sequence>
<dbReference type="PANTHER" id="PTHR36694:SF11">
    <property type="entry name" value="LP21121P-RELATED"/>
    <property type="match status" value="1"/>
</dbReference>
<dbReference type="EMBL" id="CAVLEF010000004">
    <property type="protein sequence ID" value="CAK1543306.1"/>
    <property type="molecule type" value="Genomic_DNA"/>
</dbReference>
<keyword evidence="3" id="KW-1185">Reference proteome</keyword>